<dbReference type="AlphaFoldDB" id="A0AAW1UL89"/>
<reference evidence="1 2" key="1">
    <citation type="submission" date="2023-03" db="EMBL/GenBank/DDBJ databases">
        <title>Genome insight into feeding habits of ladybird beetles.</title>
        <authorList>
            <person name="Li H.-S."/>
            <person name="Huang Y.-H."/>
            <person name="Pang H."/>
        </authorList>
    </citation>
    <scope>NUCLEOTIDE SEQUENCE [LARGE SCALE GENOMIC DNA]</scope>
    <source>
        <strain evidence="1">SYSU_2023b</strain>
        <tissue evidence="1">Whole body</tissue>
    </source>
</reference>
<keyword evidence="2" id="KW-1185">Reference proteome</keyword>
<dbReference type="Proteomes" id="UP001431783">
    <property type="component" value="Unassembled WGS sequence"/>
</dbReference>
<sequence>MKQIPWFTYATPPGFPQPRNHLSPTPFLISYRIVNQSALRIFSRYEIFASTELESQPDVTFQHHLFLELSAAYPLPIEENTMSKHAWIFFE</sequence>
<name>A0AAW1UL89_9CUCU</name>
<organism evidence="1 2">
    <name type="scientific">Henosepilachna vigintioctopunctata</name>
    <dbReference type="NCBI Taxonomy" id="420089"/>
    <lineage>
        <taxon>Eukaryota</taxon>
        <taxon>Metazoa</taxon>
        <taxon>Ecdysozoa</taxon>
        <taxon>Arthropoda</taxon>
        <taxon>Hexapoda</taxon>
        <taxon>Insecta</taxon>
        <taxon>Pterygota</taxon>
        <taxon>Neoptera</taxon>
        <taxon>Endopterygota</taxon>
        <taxon>Coleoptera</taxon>
        <taxon>Polyphaga</taxon>
        <taxon>Cucujiformia</taxon>
        <taxon>Coccinelloidea</taxon>
        <taxon>Coccinellidae</taxon>
        <taxon>Epilachninae</taxon>
        <taxon>Epilachnini</taxon>
        <taxon>Henosepilachna</taxon>
    </lineage>
</organism>
<proteinExistence type="predicted"/>
<comment type="caution">
    <text evidence="1">The sequence shown here is derived from an EMBL/GenBank/DDBJ whole genome shotgun (WGS) entry which is preliminary data.</text>
</comment>
<accession>A0AAW1UL89</accession>
<gene>
    <name evidence="1" type="ORF">WA026_001667</name>
</gene>
<evidence type="ECO:0000313" key="1">
    <source>
        <dbReference type="EMBL" id="KAK9883493.1"/>
    </source>
</evidence>
<protein>
    <submittedName>
        <fullName evidence="1">Uncharacterized protein</fullName>
    </submittedName>
</protein>
<evidence type="ECO:0000313" key="2">
    <source>
        <dbReference type="Proteomes" id="UP001431783"/>
    </source>
</evidence>
<dbReference type="EMBL" id="JARQZJ010000091">
    <property type="protein sequence ID" value="KAK9883493.1"/>
    <property type="molecule type" value="Genomic_DNA"/>
</dbReference>